<gene>
    <name evidence="2" type="ORF">IAA69_03305</name>
</gene>
<feature type="transmembrane region" description="Helical" evidence="1">
    <location>
        <begin position="293"/>
        <end position="311"/>
    </location>
</feature>
<feature type="transmembrane region" description="Helical" evidence="1">
    <location>
        <begin position="514"/>
        <end position="532"/>
    </location>
</feature>
<sequence length="609" mass="66328">MGQRVHRRGAHSRTPLAGASSIRGVFGGKDVAFALVFGLVASLSLFGKGILEQVQEETGAFDVIPLLAAMVGLAALCLLLFKLFDSDRFGRAASRLGDRVFVARPANVAALTVVILLAWLPVVALMYPFHIGPDTIAQLLWWEGYPVFDPSSREFIPGATMSDHHPVFDTVIYGAFYDAGKALGNPAWGMTALCWLQTIAMAAVFAYGCCWMRKRGVPAALCFLALAFWSLNPTFPMLLEEVVKDITSMPFFVLWFFGFVDLVLIVRDRAPVSLPRALLMGALTLLCSLTRKTLLYITVPSLAIVFVYALVKAKKKPKEGGKMAPAARSVLVRIAAMGGVSVLVMMVVLPKIVFPALGIISGGVQETIAVPIQQISRVVTVAGDDLSSDDREAISAVLPYEELPSLYDPAIADPVKDSWNRDATTGDAVRFLATWAELGFKYPGEYLKAAQYLYDYLFVGSYGNDIPVVWWGWEDRGGADLFPGYAGSVRTDGQEVLDHAVREVAWQGSLFGKYFFDIAVYALWAPLFSLLYCLRRNPLGAAMLLPVALSFAILFLVPASQPRYAFNFVFLCPAILGIGFAVKCGVESRVGFREAGLDPLPESASRKAN</sequence>
<feature type="transmembrane region" description="Helical" evidence="1">
    <location>
        <begin position="31"/>
        <end position="51"/>
    </location>
</feature>
<feature type="transmembrane region" description="Helical" evidence="1">
    <location>
        <begin position="538"/>
        <end position="557"/>
    </location>
</feature>
<comment type="caution">
    <text evidence="2">The sequence shown here is derived from an EMBL/GenBank/DDBJ whole genome shotgun (WGS) entry which is preliminary data.</text>
</comment>
<organism evidence="2 3">
    <name type="scientific">Candidatus Aveggerthella stercoripullorum</name>
    <dbReference type="NCBI Taxonomy" id="2840688"/>
    <lineage>
        <taxon>Bacteria</taxon>
        <taxon>Bacillati</taxon>
        <taxon>Actinomycetota</taxon>
        <taxon>Coriobacteriia</taxon>
        <taxon>Eggerthellales</taxon>
        <taxon>Eggerthellaceae</taxon>
        <taxon>Eggerthellaceae incertae sedis</taxon>
        <taxon>Candidatus Aveggerthella</taxon>
    </lineage>
</organism>
<dbReference type="Pfam" id="PF19484">
    <property type="entry name" value="DUF6020"/>
    <property type="match status" value="1"/>
</dbReference>
<protein>
    <submittedName>
        <fullName evidence="2">Uncharacterized protein</fullName>
    </submittedName>
</protein>
<proteinExistence type="predicted"/>
<dbReference type="AlphaFoldDB" id="A0A9D1A1P2"/>
<reference evidence="2" key="1">
    <citation type="submission" date="2020-10" db="EMBL/GenBank/DDBJ databases">
        <authorList>
            <person name="Gilroy R."/>
        </authorList>
    </citation>
    <scope>NUCLEOTIDE SEQUENCE</scope>
    <source>
        <strain evidence="2">ChiGjej1B1-2707</strain>
    </source>
</reference>
<feature type="transmembrane region" description="Helical" evidence="1">
    <location>
        <begin position="105"/>
        <end position="127"/>
    </location>
</feature>
<feature type="transmembrane region" description="Helical" evidence="1">
    <location>
        <begin position="331"/>
        <end position="349"/>
    </location>
</feature>
<feature type="transmembrane region" description="Helical" evidence="1">
    <location>
        <begin position="564"/>
        <end position="582"/>
    </location>
</feature>
<dbReference type="Proteomes" id="UP000824261">
    <property type="component" value="Unassembled WGS sequence"/>
</dbReference>
<keyword evidence="1" id="KW-0812">Transmembrane</keyword>
<feature type="transmembrane region" description="Helical" evidence="1">
    <location>
        <begin position="187"/>
        <end position="210"/>
    </location>
</feature>
<dbReference type="EMBL" id="DVGB01000040">
    <property type="protein sequence ID" value="HIR01271.1"/>
    <property type="molecule type" value="Genomic_DNA"/>
</dbReference>
<evidence type="ECO:0000313" key="2">
    <source>
        <dbReference type="EMBL" id="HIR01271.1"/>
    </source>
</evidence>
<evidence type="ECO:0000256" key="1">
    <source>
        <dbReference type="SAM" id="Phobius"/>
    </source>
</evidence>
<reference evidence="2" key="2">
    <citation type="journal article" date="2021" name="PeerJ">
        <title>Extensive microbial diversity within the chicken gut microbiome revealed by metagenomics and culture.</title>
        <authorList>
            <person name="Gilroy R."/>
            <person name="Ravi A."/>
            <person name="Getino M."/>
            <person name="Pursley I."/>
            <person name="Horton D.L."/>
            <person name="Alikhan N.F."/>
            <person name="Baker D."/>
            <person name="Gharbi K."/>
            <person name="Hall N."/>
            <person name="Watson M."/>
            <person name="Adriaenssens E.M."/>
            <person name="Foster-Nyarko E."/>
            <person name="Jarju S."/>
            <person name="Secka A."/>
            <person name="Antonio M."/>
            <person name="Oren A."/>
            <person name="Chaudhuri R.R."/>
            <person name="La Ragione R."/>
            <person name="Hildebrand F."/>
            <person name="Pallen M.J."/>
        </authorList>
    </citation>
    <scope>NUCLEOTIDE SEQUENCE</scope>
    <source>
        <strain evidence="2">ChiGjej1B1-2707</strain>
    </source>
</reference>
<keyword evidence="1" id="KW-0472">Membrane</keyword>
<keyword evidence="1" id="KW-1133">Transmembrane helix</keyword>
<feature type="transmembrane region" description="Helical" evidence="1">
    <location>
        <begin position="217"/>
        <end position="235"/>
    </location>
</feature>
<dbReference type="InterPro" id="IPR046062">
    <property type="entry name" value="DUF6020"/>
</dbReference>
<name>A0A9D1A1P2_9ACTN</name>
<feature type="transmembrane region" description="Helical" evidence="1">
    <location>
        <begin position="247"/>
        <end position="266"/>
    </location>
</feature>
<accession>A0A9D1A1P2</accession>
<evidence type="ECO:0000313" key="3">
    <source>
        <dbReference type="Proteomes" id="UP000824261"/>
    </source>
</evidence>
<feature type="transmembrane region" description="Helical" evidence="1">
    <location>
        <begin position="63"/>
        <end position="84"/>
    </location>
</feature>